<keyword evidence="12" id="KW-1185">Reference proteome</keyword>
<comment type="pathway">
    <text evidence="9">Amino-acid biosynthesis; L-arginine biosynthesis; L-ornithine and N-acetyl-L-glutamate from L-glutamate and N(2)-acetyl-L-ornithine (cyclic): step 1/1.</text>
</comment>
<dbReference type="NCBIfam" id="NF003802">
    <property type="entry name" value="PRK05388.1"/>
    <property type="match status" value="1"/>
</dbReference>
<keyword evidence="9" id="KW-0963">Cytoplasm</keyword>
<comment type="catalytic activity">
    <reaction evidence="8 9">
        <text>N(2)-acetyl-L-ornithine + L-glutamate = N-acetyl-L-glutamate + L-ornithine</text>
        <dbReference type="Rhea" id="RHEA:15349"/>
        <dbReference type="ChEBI" id="CHEBI:29985"/>
        <dbReference type="ChEBI" id="CHEBI:44337"/>
        <dbReference type="ChEBI" id="CHEBI:46911"/>
        <dbReference type="ChEBI" id="CHEBI:57805"/>
        <dbReference type="EC" id="2.3.1.35"/>
    </reaction>
</comment>
<keyword evidence="10" id="KW-0175">Coiled coil</keyword>
<feature type="site" description="Involved in the stabilization of negative charge on the oxyanion by the formation of the oxyanion hole" evidence="9">
    <location>
        <position position="165"/>
    </location>
</feature>
<evidence type="ECO:0000256" key="5">
    <source>
        <dbReference type="ARBA" id="ARBA00022679"/>
    </source>
</evidence>
<comment type="similarity">
    <text evidence="1 9">Belongs to the ArgJ family.</text>
</comment>
<dbReference type="Gene3D" id="3.10.20.340">
    <property type="entry name" value="ArgJ beta chain, C-terminal domain"/>
    <property type="match status" value="1"/>
</dbReference>
<feature type="site" description="Cleavage; by autolysis" evidence="9">
    <location>
        <begin position="237"/>
        <end position="238"/>
    </location>
</feature>
<feature type="site" description="Involved in the stabilization of negative charge on the oxyanion by the formation of the oxyanion hole" evidence="9">
    <location>
        <position position="164"/>
    </location>
</feature>
<dbReference type="OrthoDB" id="9804242at2"/>
<proteinExistence type="inferred from homology"/>
<evidence type="ECO:0000256" key="8">
    <source>
        <dbReference type="ARBA" id="ARBA00049439"/>
    </source>
</evidence>
<comment type="subunit">
    <text evidence="2 9">Heterotetramer of two alpha and two beta chains.</text>
</comment>
<feature type="chain" id="PRO_5023353777" description="Arginine biosynthesis bifunctional protein ArgJ beta chain" evidence="9">
    <location>
        <begin position="238"/>
        <end position="452"/>
    </location>
</feature>
<evidence type="ECO:0000256" key="1">
    <source>
        <dbReference type="ARBA" id="ARBA00006774"/>
    </source>
</evidence>
<evidence type="ECO:0000313" key="12">
    <source>
        <dbReference type="Proteomes" id="UP000032232"/>
    </source>
</evidence>
<protein>
    <recommendedName>
        <fullName evidence="9">Arginine biosynthesis bifunctional protein ArgJ</fullName>
    </recommendedName>
    <domain>
        <recommendedName>
            <fullName evidence="9">Glutamate N-acetyltransferase</fullName>
            <ecNumber evidence="9">2.3.1.35</ecNumber>
        </recommendedName>
        <alternativeName>
            <fullName evidence="9">Ornithine acetyltransferase</fullName>
            <shortName evidence="9">OATase</shortName>
        </alternativeName>
        <alternativeName>
            <fullName evidence="9">Ornithine transacetylase</fullName>
        </alternativeName>
    </domain>
    <domain>
        <recommendedName>
            <fullName evidence="9">Amino-acid acetyltransferase</fullName>
            <ecNumber evidence="9">2.3.1.1</ecNumber>
        </recommendedName>
        <alternativeName>
            <fullName evidence="9">N-acetylglutamate synthase</fullName>
            <shortName evidence="9">AGSase</shortName>
        </alternativeName>
    </domain>
    <component>
        <recommendedName>
            <fullName evidence="9">Arginine biosynthesis bifunctional protein ArgJ alpha chain</fullName>
        </recommendedName>
    </component>
    <component>
        <recommendedName>
            <fullName evidence="9">Arginine biosynthesis bifunctional protein ArgJ beta chain</fullName>
        </recommendedName>
    </component>
</protein>
<dbReference type="PATRIC" id="fig|935700.4.peg.3253"/>
<dbReference type="NCBIfam" id="TIGR00120">
    <property type="entry name" value="ArgJ"/>
    <property type="match status" value="1"/>
</dbReference>
<dbReference type="EC" id="2.3.1.35" evidence="9"/>
<evidence type="ECO:0000256" key="2">
    <source>
        <dbReference type="ARBA" id="ARBA00011475"/>
    </source>
</evidence>
<dbReference type="InterPro" id="IPR016117">
    <property type="entry name" value="ArgJ-like_dom_sf"/>
</dbReference>
<dbReference type="PANTHER" id="PTHR23100">
    <property type="entry name" value="ARGININE BIOSYNTHESIS BIFUNCTIONAL PROTEIN ARGJ"/>
    <property type="match status" value="1"/>
</dbReference>
<feature type="chain" id="PRO_5023353776" description="Arginine biosynthesis bifunctional protein ArgJ alpha chain" evidence="9">
    <location>
        <begin position="1"/>
        <end position="237"/>
    </location>
</feature>
<evidence type="ECO:0000256" key="9">
    <source>
        <dbReference type="HAMAP-Rule" id="MF_01106"/>
    </source>
</evidence>
<feature type="binding site" evidence="9">
    <location>
        <position position="324"/>
    </location>
    <ligand>
        <name>substrate</name>
    </ligand>
</feature>
<dbReference type="EMBL" id="JYFE01000060">
    <property type="protein sequence ID" value="KIT14824.1"/>
    <property type="molecule type" value="Genomic_DNA"/>
</dbReference>
<dbReference type="InterPro" id="IPR002813">
    <property type="entry name" value="Arg_biosynth_ArgJ"/>
</dbReference>
<feature type="binding site" evidence="9">
    <location>
        <position position="447"/>
    </location>
    <ligand>
        <name>substrate</name>
    </ligand>
</feature>
<accession>A0A0D1EAU2</accession>
<comment type="pathway">
    <text evidence="9">Amino-acid biosynthesis; L-arginine biosynthesis; N(2)-acetyl-L-ornithine from L-glutamate: step 1/4.</text>
</comment>
<evidence type="ECO:0000256" key="6">
    <source>
        <dbReference type="ARBA" id="ARBA00022813"/>
    </source>
</evidence>
<dbReference type="RefSeq" id="WP_084629920.1">
    <property type="nucleotide sequence ID" value="NZ_FZPF01000001.1"/>
</dbReference>
<dbReference type="FunFam" id="3.60.70.12:FF:000001">
    <property type="entry name" value="Arginine biosynthesis bifunctional protein ArgJ, chloroplastic"/>
    <property type="match status" value="1"/>
</dbReference>
<feature type="coiled-coil region" evidence="10">
    <location>
        <begin position="3"/>
        <end position="30"/>
    </location>
</feature>
<evidence type="ECO:0000256" key="10">
    <source>
        <dbReference type="SAM" id="Coils"/>
    </source>
</evidence>
<gene>
    <name evidence="9 11" type="primary">argJ</name>
    <name evidence="11" type="ORF">jaqu_31490</name>
</gene>
<feature type="binding site" evidence="9">
    <location>
        <position position="227"/>
    </location>
    <ligand>
        <name>substrate</name>
    </ligand>
</feature>
<dbReference type="GO" id="GO:0006592">
    <property type="term" value="P:ornithine biosynthetic process"/>
    <property type="evidence" value="ECO:0007669"/>
    <property type="project" value="TreeGrafter"/>
</dbReference>
<evidence type="ECO:0000256" key="4">
    <source>
        <dbReference type="ARBA" id="ARBA00022605"/>
    </source>
</evidence>
<dbReference type="CDD" id="cd02152">
    <property type="entry name" value="OAT"/>
    <property type="match status" value="1"/>
</dbReference>
<feature type="binding site" evidence="9">
    <location>
        <position position="238"/>
    </location>
    <ligand>
        <name>substrate</name>
    </ligand>
</feature>
<comment type="function">
    <text evidence="9">Catalyzes two activities which are involved in the cyclic version of arginine biosynthesis: the synthesis of N-acetylglutamate from glutamate and acetyl-CoA as the acetyl donor, and of ornithine by transacetylation between N(2)-acetylornithine and glutamate.</text>
</comment>
<comment type="caution">
    <text evidence="11">The sequence shown here is derived from an EMBL/GenBank/DDBJ whole genome shotgun (WGS) entry which is preliminary data.</text>
</comment>
<comment type="subcellular location">
    <subcellularLocation>
        <location evidence="9">Cytoplasm</location>
    </subcellularLocation>
</comment>
<sequence>MAKKAKDKKIKKLKAKVKKLKSRAKKATAAAADQVAATTAMSTPQVSPLAVDMPDLPVVDGVRFATASAGIRYKGRTDLMLAVCDPGTTMAGVTTRSATRSASVLDVEAKLKGAKGKAGWAILVNSGNANAFTGQAGVDSVAAITQAVAQATGLPATRVLTSSTGVIGEPLPPEKIAEALPGLGEALSPGGMEDAARAIMTTDTFPKAATRTVEIEGETVTVAGFAKGSGMIAPDMATMLAYVFTDARAGAGMLASTLRDLADKTFNAITVDGDTSTSDTVLLAATQKAGPAIASARTRAGRDLKAALHEVLQDLALQIVRDGEGATKLVEIRVEGAANAQDARRVASAIANSPLVKTAIAGEDPNWGRIVMAVGKSGARADRDRLSIRFGEIEVARDGRRADDYDEETAASYMTRAEIAITVDLGLGEASDVMWTCDLTHRYIDINADYRS</sequence>
<dbReference type="FunFam" id="3.10.20.340:FF:000001">
    <property type="entry name" value="Arginine biosynthesis bifunctional protein ArgJ, chloroplastic"/>
    <property type="match status" value="1"/>
</dbReference>
<dbReference type="Gene3D" id="3.60.70.12">
    <property type="entry name" value="L-amino peptidase D-ALA esterase/amidase"/>
    <property type="match status" value="1"/>
</dbReference>
<dbReference type="GO" id="GO:0004358">
    <property type="term" value="F:L-glutamate N-acetyltransferase activity, acting on acetyl-L-ornithine as donor"/>
    <property type="evidence" value="ECO:0007669"/>
    <property type="project" value="UniProtKB-UniRule"/>
</dbReference>
<keyword evidence="5 9" id="KW-0808">Transferase</keyword>
<feature type="active site" description="Nucleophile" evidence="9">
    <location>
        <position position="238"/>
    </location>
</feature>
<keyword evidence="4 9" id="KW-0028">Amino-acid biosynthesis</keyword>
<dbReference type="InterPro" id="IPR042195">
    <property type="entry name" value="ArgJ_beta_C"/>
</dbReference>
<keyword evidence="7 9" id="KW-0012">Acyltransferase</keyword>
<keyword evidence="3 9" id="KW-0055">Arginine biosynthesis</keyword>
<dbReference type="AlphaFoldDB" id="A0A0D1EAU2"/>
<reference evidence="11 12" key="1">
    <citation type="submission" date="2015-02" db="EMBL/GenBank/DDBJ databases">
        <title>Genome Sequence of Jannaschia aquimarina DSM28248, a member of the Roseobacter clade.</title>
        <authorList>
            <person name="Voget S."/>
            <person name="Daniel R."/>
        </authorList>
    </citation>
    <scope>NUCLEOTIDE SEQUENCE [LARGE SCALE GENOMIC DNA]</scope>
    <source>
        <strain evidence="11 12">GSW-M26</strain>
    </source>
</reference>
<dbReference type="STRING" id="935700.jaqu_31490"/>
<comment type="catalytic activity">
    <reaction evidence="9">
        <text>L-glutamate + acetyl-CoA = N-acetyl-L-glutamate + CoA + H(+)</text>
        <dbReference type="Rhea" id="RHEA:24292"/>
        <dbReference type="ChEBI" id="CHEBI:15378"/>
        <dbReference type="ChEBI" id="CHEBI:29985"/>
        <dbReference type="ChEBI" id="CHEBI:44337"/>
        <dbReference type="ChEBI" id="CHEBI:57287"/>
        <dbReference type="ChEBI" id="CHEBI:57288"/>
        <dbReference type="EC" id="2.3.1.1"/>
    </reaction>
</comment>
<dbReference type="PANTHER" id="PTHR23100:SF0">
    <property type="entry name" value="ARGININE BIOSYNTHESIS BIFUNCTIONAL PROTEIN ARGJ, MITOCHONDRIAL"/>
    <property type="match status" value="1"/>
</dbReference>
<keyword evidence="9" id="KW-0511">Multifunctional enzyme</keyword>
<feature type="binding site" evidence="9">
    <location>
        <position position="452"/>
    </location>
    <ligand>
        <name>substrate</name>
    </ligand>
</feature>
<dbReference type="Pfam" id="PF01960">
    <property type="entry name" value="ArgJ"/>
    <property type="match status" value="1"/>
</dbReference>
<organism evidence="11 12">
    <name type="scientific">Jannaschia aquimarina</name>
    <dbReference type="NCBI Taxonomy" id="935700"/>
    <lineage>
        <taxon>Bacteria</taxon>
        <taxon>Pseudomonadati</taxon>
        <taxon>Pseudomonadota</taxon>
        <taxon>Alphaproteobacteria</taxon>
        <taxon>Rhodobacterales</taxon>
        <taxon>Roseobacteraceae</taxon>
        <taxon>Jannaschia</taxon>
    </lineage>
</organism>
<evidence type="ECO:0000313" key="11">
    <source>
        <dbReference type="EMBL" id="KIT14824.1"/>
    </source>
</evidence>
<dbReference type="GO" id="GO:0006526">
    <property type="term" value="P:L-arginine biosynthetic process"/>
    <property type="evidence" value="ECO:0007669"/>
    <property type="project" value="UniProtKB-UniRule"/>
</dbReference>
<keyword evidence="6 9" id="KW-0068">Autocatalytic cleavage</keyword>
<dbReference type="HAMAP" id="MF_01106">
    <property type="entry name" value="ArgJ"/>
    <property type="match status" value="1"/>
</dbReference>
<dbReference type="EC" id="2.3.1.1" evidence="9"/>
<dbReference type="Proteomes" id="UP000032232">
    <property type="component" value="Unassembled WGS sequence"/>
</dbReference>
<evidence type="ECO:0000256" key="7">
    <source>
        <dbReference type="ARBA" id="ARBA00023315"/>
    </source>
</evidence>
<name>A0A0D1EAU2_9RHOB</name>
<feature type="binding site" evidence="9">
    <location>
        <position position="201"/>
    </location>
    <ligand>
        <name>substrate</name>
    </ligand>
</feature>
<dbReference type="GO" id="GO:0004042">
    <property type="term" value="F:L-glutamate N-acetyltransferase activity"/>
    <property type="evidence" value="ECO:0007669"/>
    <property type="project" value="UniProtKB-UniRule"/>
</dbReference>
<evidence type="ECO:0000256" key="3">
    <source>
        <dbReference type="ARBA" id="ARBA00022571"/>
    </source>
</evidence>
<dbReference type="SUPFAM" id="SSF56266">
    <property type="entry name" value="DmpA/ArgJ-like"/>
    <property type="match status" value="1"/>
</dbReference>
<dbReference type="GO" id="GO:0005737">
    <property type="term" value="C:cytoplasm"/>
    <property type="evidence" value="ECO:0007669"/>
    <property type="project" value="UniProtKB-SubCell"/>
</dbReference>
<dbReference type="UniPathway" id="UPA00068">
    <property type="reaction ID" value="UER00106"/>
</dbReference>